<name>A0A174ARZ5_9FIRM</name>
<dbReference type="EMBL" id="JAKNFS010000014">
    <property type="protein sequence ID" value="MCG4766062.1"/>
    <property type="molecule type" value="Genomic_DNA"/>
</dbReference>
<protein>
    <submittedName>
        <fullName evidence="1">Uncharacterized protein</fullName>
    </submittedName>
</protein>
<dbReference type="RefSeq" id="WP_022461406.1">
    <property type="nucleotide sequence ID" value="NZ_CYYV01000004.1"/>
</dbReference>
<reference evidence="2" key="2">
    <citation type="submission" date="2022-01" db="EMBL/GenBank/DDBJ databases">
        <title>Collection of gut derived symbiotic bacterial strains cultured from healthy donors.</title>
        <authorList>
            <person name="Lin H."/>
            <person name="Kohout C."/>
            <person name="Waligurski E."/>
            <person name="Pamer E.G."/>
        </authorList>
    </citation>
    <scope>NUCLEOTIDE SEQUENCE</scope>
    <source>
        <strain evidence="2">DFI.5.49</strain>
    </source>
</reference>
<organism evidence="1 3">
    <name type="scientific">Fusicatenibacter saccharivorans</name>
    <dbReference type="NCBI Taxonomy" id="1150298"/>
    <lineage>
        <taxon>Bacteria</taxon>
        <taxon>Bacillati</taxon>
        <taxon>Bacillota</taxon>
        <taxon>Clostridia</taxon>
        <taxon>Lachnospirales</taxon>
        <taxon>Lachnospiraceae</taxon>
        <taxon>Fusicatenibacter</taxon>
    </lineage>
</organism>
<accession>A0A174ARZ5</accession>
<dbReference type="EMBL" id="CYYV01000004">
    <property type="protein sequence ID" value="CUN90205.1"/>
    <property type="molecule type" value="Genomic_DNA"/>
</dbReference>
<dbReference type="OrthoDB" id="1755872at2"/>
<evidence type="ECO:0000313" key="3">
    <source>
        <dbReference type="Proteomes" id="UP000095706"/>
    </source>
</evidence>
<evidence type="ECO:0000313" key="1">
    <source>
        <dbReference type="EMBL" id="CUN90205.1"/>
    </source>
</evidence>
<dbReference type="STRING" id="1150298.ERS852406_00874"/>
<dbReference type="Proteomes" id="UP000095706">
    <property type="component" value="Unassembled WGS sequence"/>
</dbReference>
<reference evidence="1 3" key="1">
    <citation type="submission" date="2015-09" db="EMBL/GenBank/DDBJ databases">
        <authorList>
            <consortium name="Pathogen Informatics"/>
        </authorList>
    </citation>
    <scope>NUCLEOTIDE SEQUENCE [LARGE SCALE GENOMIC DNA]</scope>
    <source>
        <strain evidence="1 3">2789STDY5608849</strain>
    </source>
</reference>
<proteinExistence type="predicted"/>
<dbReference type="AlphaFoldDB" id="A0A174ARZ5"/>
<sequence length="85" mass="9826">MNELYEMIEKKIKESGYPRPISGSDVYDDICDQIEGKENGSYVVLSKFDDDVIFEYHITVMDDEFNLGVLTMRTPEGVFEADFDQ</sequence>
<dbReference type="Proteomes" id="UP001199915">
    <property type="component" value="Unassembled WGS sequence"/>
</dbReference>
<gene>
    <name evidence="1" type="ORF">ERS852406_00874</name>
    <name evidence="2" type="ORF">L0N21_11160</name>
</gene>
<evidence type="ECO:0000313" key="2">
    <source>
        <dbReference type="EMBL" id="MCG4766062.1"/>
    </source>
</evidence>